<keyword evidence="2" id="KW-0238">DNA-binding</keyword>
<accession>A0A512MG31</accession>
<dbReference type="Gene3D" id="1.10.10.60">
    <property type="entry name" value="Homeodomain-like"/>
    <property type="match status" value="1"/>
</dbReference>
<dbReference type="InterPro" id="IPR009057">
    <property type="entry name" value="Homeodomain-like_sf"/>
</dbReference>
<proteinExistence type="predicted"/>
<evidence type="ECO:0000256" key="2">
    <source>
        <dbReference type="ARBA" id="ARBA00023125"/>
    </source>
</evidence>
<evidence type="ECO:0000256" key="1">
    <source>
        <dbReference type="ARBA" id="ARBA00023015"/>
    </source>
</evidence>
<feature type="region of interest" description="Disordered" evidence="4">
    <location>
        <begin position="288"/>
        <end position="307"/>
    </location>
</feature>
<dbReference type="SUPFAM" id="SSF46689">
    <property type="entry name" value="Homeodomain-like"/>
    <property type="match status" value="1"/>
</dbReference>
<protein>
    <recommendedName>
        <fullName evidence="5">HTH araC/xylS-type domain-containing protein</fullName>
    </recommendedName>
</protein>
<evidence type="ECO:0000256" key="4">
    <source>
        <dbReference type="SAM" id="MobiDB-lite"/>
    </source>
</evidence>
<gene>
    <name evidence="6" type="ORF">BGE01nite_46020</name>
</gene>
<organism evidence="6 7">
    <name type="scientific">Brevifollis gellanilyticus</name>
    <dbReference type="NCBI Taxonomy" id="748831"/>
    <lineage>
        <taxon>Bacteria</taxon>
        <taxon>Pseudomonadati</taxon>
        <taxon>Verrucomicrobiota</taxon>
        <taxon>Verrucomicrobiia</taxon>
        <taxon>Verrucomicrobiales</taxon>
        <taxon>Verrucomicrobiaceae</taxon>
    </lineage>
</organism>
<name>A0A512MG31_9BACT</name>
<dbReference type="SMART" id="SM00342">
    <property type="entry name" value="HTH_ARAC"/>
    <property type="match status" value="1"/>
</dbReference>
<dbReference type="Pfam" id="PF12833">
    <property type="entry name" value="HTH_18"/>
    <property type="match status" value="1"/>
</dbReference>
<comment type="caution">
    <text evidence="6">The sequence shown here is derived from an EMBL/GenBank/DDBJ whole genome shotgun (WGS) entry which is preliminary data.</text>
</comment>
<dbReference type="GO" id="GO:0003700">
    <property type="term" value="F:DNA-binding transcription factor activity"/>
    <property type="evidence" value="ECO:0007669"/>
    <property type="project" value="InterPro"/>
</dbReference>
<reference evidence="6 7" key="1">
    <citation type="submission" date="2019-07" db="EMBL/GenBank/DDBJ databases">
        <title>Whole genome shotgun sequence of Brevifollis gellanilyticus NBRC 108608.</title>
        <authorList>
            <person name="Hosoyama A."/>
            <person name="Uohara A."/>
            <person name="Ohji S."/>
            <person name="Ichikawa N."/>
        </authorList>
    </citation>
    <scope>NUCLEOTIDE SEQUENCE [LARGE SCALE GENOMIC DNA]</scope>
    <source>
        <strain evidence="6 7">NBRC 108608</strain>
    </source>
</reference>
<dbReference type="InterPro" id="IPR046532">
    <property type="entry name" value="DUF6597"/>
</dbReference>
<dbReference type="GO" id="GO:0043565">
    <property type="term" value="F:sequence-specific DNA binding"/>
    <property type="evidence" value="ECO:0007669"/>
    <property type="project" value="InterPro"/>
</dbReference>
<feature type="domain" description="HTH araC/xylS-type" evidence="5">
    <location>
        <begin position="162"/>
        <end position="262"/>
    </location>
</feature>
<evidence type="ECO:0000313" key="6">
    <source>
        <dbReference type="EMBL" id="GEP45311.1"/>
    </source>
</evidence>
<dbReference type="RefSeq" id="WP_146854077.1">
    <property type="nucleotide sequence ID" value="NZ_BKAG01000046.1"/>
</dbReference>
<dbReference type="PANTHER" id="PTHR46796">
    <property type="entry name" value="HTH-TYPE TRANSCRIPTIONAL ACTIVATOR RHAS-RELATED"/>
    <property type="match status" value="1"/>
</dbReference>
<dbReference type="OrthoDB" id="323290at2"/>
<dbReference type="InterPro" id="IPR050204">
    <property type="entry name" value="AraC_XylS_family_regulators"/>
</dbReference>
<dbReference type="PANTHER" id="PTHR46796:SF15">
    <property type="entry name" value="BLL1074 PROTEIN"/>
    <property type="match status" value="1"/>
</dbReference>
<dbReference type="PROSITE" id="PS01124">
    <property type="entry name" value="HTH_ARAC_FAMILY_2"/>
    <property type="match status" value="1"/>
</dbReference>
<keyword evidence="7" id="KW-1185">Reference proteome</keyword>
<keyword evidence="1" id="KW-0805">Transcription regulation</keyword>
<dbReference type="Pfam" id="PF20240">
    <property type="entry name" value="DUF6597"/>
    <property type="match status" value="1"/>
</dbReference>
<dbReference type="InterPro" id="IPR018060">
    <property type="entry name" value="HTH_AraC"/>
</dbReference>
<keyword evidence="3" id="KW-0804">Transcription</keyword>
<dbReference type="Proteomes" id="UP000321577">
    <property type="component" value="Unassembled WGS sequence"/>
</dbReference>
<evidence type="ECO:0000313" key="7">
    <source>
        <dbReference type="Proteomes" id="UP000321577"/>
    </source>
</evidence>
<dbReference type="AlphaFoldDB" id="A0A512MG31"/>
<dbReference type="EMBL" id="BKAG01000046">
    <property type="protein sequence ID" value="GEP45311.1"/>
    <property type="molecule type" value="Genomic_DNA"/>
</dbReference>
<evidence type="ECO:0000256" key="3">
    <source>
        <dbReference type="ARBA" id="ARBA00023163"/>
    </source>
</evidence>
<sequence>MIYLTHRPRAPLSHAVEVLWLYSGYQPPHQLERVLPSGRVEMVINLREDVLRCYHPETFRLQKKLRGVILAGPRQEVQIVDTAQQLEIMGVHFLPGGAHAMFGMPVDELRDLDVPLHDVWGEGAADAFRSRVAEAHTPQGKLLALEQALLERMPHSRQTHPAVLAALRRLDVEAPKVNLANLASEIGLSSRHFIDVFSNHTGLTPKVYARVRRFQSALKQVHAQTRPDWSDVAFDSGYSDQAHFIRDFKAFTGLTPSAYARLRGSDMHHVPVMERTKMCPIPVSVTENIHESSPTPDPHPHATAHTC</sequence>
<evidence type="ECO:0000259" key="5">
    <source>
        <dbReference type="PROSITE" id="PS01124"/>
    </source>
</evidence>